<dbReference type="AlphaFoldDB" id="A0A211ZIK7"/>
<dbReference type="GO" id="GO:0000160">
    <property type="term" value="P:phosphorelay signal transduction system"/>
    <property type="evidence" value="ECO:0007669"/>
    <property type="project" value="InterPro"/>
</dbReference>
<feature type="modified residue" description="4-aspartylphosphate" evidence="2">
    <location>
        <position position="70"/>
    </location>
</feature>
<dbReference type="SUPFAM" id="SSF52172">
    <property type="entry name" value="CheY-like"/>
    <property type="match status" value="1"/>
</dbReference>
<comment type="caution">
    <text evidence="4">The sequence shown here is derived from an EMBL/GenBank/DDBJ whole genome shotgun (WGS) entry which is preliminary data.</text>
</comment>
<sequence length="153" mass="15844">MGRHGGPAAPTRAARVSKVPMIAIVDDDEAMRDALSDLLQVMGFESRSFDCGATFLAEFAPGRFDCLITDVRMPGIDGIELQRRLRAAGCTMPVLMITAVPDPAARARALGGGARAYLTKPVDDGALLGHLRAALGPEDGPGDQCGGDPSPGG</sequence>
<proteinExistence type="predicted"/>
<dbReference type="InterPro" id="IPR001789">
    <property type="entry name" value="Sig_transdc_resp-reg_receiver"/>
</dbReference>
<name>A0A211ZIK7_9PROT</name>
<evidence type="ECO:0000256" key="2">
    <source>
        <dbReference type="PROSITE-ProRule" id="PRU00169"/>
    </source>
</evidence>
<dbReference type="Gene3D" id="3.40.50.2300">
    <property type="match status" value="1"/>
</dbReference>
<evidence type="ECO:0000313" key="5">
    <source>
        <dbReference type="Proteomes" id="UP000196655"/>
    </source>
</evidence>
<keyword evidence="5" id="KW-1185">Reference proteome</keyword>
<dbReference type="EMBL" id="NHON01000043">
    <property type="protein sequence ID" value="OWJ65112.1"/>
    <property type="molecule type" value="Genomic_DNA"/>
</dbReference>
<evidence type="ECO:0000256" key="1">
    <source>
        <dbReference type="ARBA" id="ARBA00022553"/>
    </source>
</evidence>
<dbReference type="Pfam" id="PF00072">
    <property type="entry name" value="Response_reg"/>
    <property type="match status" value="1"/>
</dbReference>
<evidence type="ECO:0000259" key="3">
    <source>
        <dbReference type="PROSITE" id="PS50110"/>
    </source>
</evidence>
<gene>
    <name evidence="4" type="ORF">BWR60_21200</name>
</gene>
<keyword evidence="1 2" id="KW-0597">Phosphoprotein</keyword>
<protein>
    <recommendedName>
        <fullName evidence="3">Response regulatory domain-containing protein</fullName>
    </recommendedName>
</protein>
<dbReference type="InterPro" id="IPR011006">
    <property type="entry name" value="CheY-like_superfamily"/>
</dbReference>
<accession>A0A211ZIK7</accession>
<dbReference type="PANTHER" id="PTHR44591">
    <property type="entry name" value="STRESS RESPONSE REGULATOR PROTEIN 1"/>
    <property type="match status" value="1"/>
</dbReference>
<reference evidence="5" key="1">
    <citation type="submission" date="2017-05" db="EMBL/GenBank/DDBJ databases">
        <authorList>
            <person name="Macchi M."/>
            <person name="Festa S."/>
            <person name="Coppotelli B.M."/>
            <person name="Morelli I.S."/>
        </authorList>
    </citation>
    <scope>NUCLEOTIDE SEQUENCE [LARGE SCALE GENOMIC DNA]</scope>
    <source>
        <strain evidence="5">I</strain>
    </source>
</reference>
<feature type="domain" description="Response regulatory" evidence="3">
    <location>
        <begin position="21"/>
        <end position="135"/>
    </location>
</feature>
<evidence type="ECO:0000313" key="4">
    <source>
        <dbReference type="EMBL" id="OWJ65112.1"/>
    </source>
</evidence>
<dbReference type="InterPro" id="IPR050595">
    <property type="entry name" value="Bact_response_regulator"/>
</dbReference>
<dbReference type="PROSITE" id="PS50110">
    <property type="entry name" value="RESPONSE_REGULATORY"/>
    <property type="match status" value="1"/>
</dbReference>
<dbReference type="Proteomes" id="UP000196655">
    <property type="component" value="Unassembled WGS sequence"/>
</dbReference>
<organism evidence="4 5">
    <name type="scientific">Inquilinus limosus</name>
    <dbReference type="NCBI Taxonomy" id="171674"/>
    <lineage>
        <taxon>Bacteria</taxon>
        <taxon>Pseudomonadati</taxon>
        <taxon>Pseudomonadota</taxon>
        <taxon>Alphaproteobacteria</taxon>
        <taxon>Rhodospirillales</taxon>
        <taxon>Rhodospirillaceae</taxon>
        <taxon>Inquilinus</taxon>
    </lineage>
</organism>
<dbReference type="SMART" id="SM00448">
    <property type="entry name" value="REC"/>
    <property type="match status" value="1"/>
</dbReference>
<dbReference type="PANTHER" id="PTHR44591:SF25">
    <property type="entry name" value="CHEMOTAXIS TWO-COMPONENT RESPONSE REGULATOR"/>
    <property type="match status" value="1"/>
</dbReference>